<dbReference type="Proteomes" id="UP001524499">
    <property type="component" value="Unassembled WGS sequence"/>
</dbReference>
<keyword evidence="2" id="KW-1185">Reference proteome</keyword>
<evidence type="ECO:0008006" key="3">
    <source>
        <dbReference type="Google" id="ProtNLM"/>
    </source>
</evidence>
<dbReference type="InterPro" id="IPR013783">
    <property type="entry name" value="Ig-like_fold"/>
</dbReference>
<accession>A0ABT1TLX4</accession>
<comment type="caution">
    <text evidence="1">The sequence shown here is derived from an EMBL/GenBank/DDBJ whole genome shotgun (WGS) entry which is preliminary data.</text>
</comment>
<evidence type="ECO:0000313" key="2">
    <source>
        <dbReference type="Proteomes" id="UP001524499"/>
    </source>
</evidence>
<proteinExistence type="predicted"/>
<reference evidence="1 2" key="1">
    <citation type="submission" date="2022-07" db="EMBL/GenBank/DDBJ databases">
        <title>Methylomonas rivi sp. nov., Methylomonas rosea sp. nov., Methylomonas aureus sp. nov. and Methylomonas subterranea sp. nov., four novel methanotrophs isolated from a freshwater creek and the deep terrestrial subsurface.</title>
        <authorList>
            <person name="Abin C."/>
            <person name="Sankaranarayanan K."/>
            <person name="Garner C."/>
            <person name="Sindelar R."/>
            <person name="Kotary K."/>
            <person name="Garner R."/>
            <person name="Barclay S."/>
            <person name="Lawson P."/>
            <person name="Krumholz L."/>
        </authorList>
    </citation>
    <scope>NUCLEOTIDE SEQUENCE [LARGE SCALE GENOMIC DNA]</scope>
    <source>
        <strain evidence="1 2">SURF-2</strain>
    </source>
</reference>
<dbReference type="EMBL" id="JANIBJ010000077">
    <property type="protein sequence ID" value="MCQ8106445.1"/>
    <property type="molecule type" value="Genomic_DNA"/>
</dbReference>
<name>A0ABT1TLX4_9GAMM</name>
<gene>
    <name evidence="1" type="ORF">NP590_20270</name>
</gene>
<evidence type="ECO:0000313" key="1">
    <source>
        <dbReference type="EMBL" id="MCQ8106445.1"/>
    </source>
</evidence>
<organism evidence="1 2">
    <name type="scientific">Methylomonas subterranea</name>
    <dbReference type="NCBI Taxonomy" id="2952225"/>
    <lineage>
        <taxon>Bacteria</taxon>
        <taxon>Pseudomonadati</taxon>
        <taxon>Pseudomonadota</taxon>
        <taxon>Gammaproteobacteria</taxon>
        <taxon>Methylococcales</taxon>
        <taxon>Methylococcaceae</taxon>
        <taxon>Methylomonas</taxon>
    </lineage>
</organism>
<sequence>MVLFIKLCGKQGVVLNFAMGGQGVWATEQRRLYRVSIVLLLGLGSLHSAQACSLQFTSPARGSTVASSQIGVSGTGSGNANSGDQGQVTAYINGTPFFCQSGTFTTLINFLGSGAASVNLQKGANTLSVYSSDACTPHL</sequence>
<dbReference type="Gene3D" id="2.60.40.10">
    <property type="entry name" value="Immunoglobulins"/>
    <property type="match status" value="1"/>
</dbReference>
<dbReference type="RefSeq" id="WP_256604558.1">
    <property type="nucleotide sequence ID" value="NZ_JANIBJ010000077.1"/>
</dbReference>
<protein>
    <recommendedName>
        <fullName evidence="3">IPT/TIG domain-containing protein</fullName>
    </recommendedName>
</protein>